<feature type="region of interest" description="Disordered" evidence="2">
    <location>
        <begin position="404"/>
        <end position="426"/>
    </location>
</feature>
<dbReference type="PANTHER" id="PTHR37171">
    <property type="entry name" value="SERINE/THREONINE-PROTEIN KINASE YRZF-RELATED"/>
    <property type="match status" value="1"/>
</dbReference>
<evidence type="ECO:0000259" key="3">
    <source>
        <dbReference type="PROSITE" id="PS50011"/>
    </source>
</evidence>
<feature type="binding site" evidence="1">
    <location>
        <position position="542"/>
    </location>
    <ligand>
        <name>ATP</name>
        <dbReference type="ChEBI" id="CHEBI:30616"/>
    </ligand>
</feature>
<keyword evidence="1" id="KW-0067">ATP-binding</keyword>
<dbReference type="InterPro" id="IPR011009">
    <property type="entry name" value="Kinase-like_dom_sf"/>
</dbReference>
<dbReference type="PROSITE" id="PS50011">
    <property type="entry name" value="PROTEIN_KINASE_DOM"/>
    <property type="match status" value="1"/>
</dbReference>
<name>A0ABQ8VAG1_9AGAR</name>
<dbReference type="SMART" id="SM00220">
    <property type="entry name" value="S_TKc"/>
    <property type="match status" value="1"/>
</dbReference>
<sequence length="735" mass="84686">MAPSIPDTVQNILNFGLDLTHQECLSTDTFPKHSPIKFQDKHLDENYILKQVVSLPGTELLTGLLNFANELLESVDEFPKPSLPALVTHRYPAVDLNADTIAKYYQNSISEACCYLASHLFLHSKATSWCNELSWRQSGDSEVRPFPRDWNRARVERRLSEEYFVAHKWSLVHIRDSPSVPIDSLTPIEQNSRKYLSNCSEWQTELAVWEVFACTVASDYLFDSIRNIARKSTEEKMIFLWNRPHTQEFNIKHMPYKRYSDAIPTLWTLPHDSLNFGAECPEASECNEGTSQRRPRTQPIDIRPLDSMDRENVEIENNPSDIAVWGQDYLQRAWARAVDIDATFIILHRGTTEIICIRHRASQTLFVSEIIDTSVKYYGKLQIALYAAILKDRVERQEIWEREHPSKSNVTSQKKRSFDQVEPETHSCSRKRLRSNSLSLDSSQAAPISTLSLKERCKKLELAIVNLDYSWHRSTIPSMFVRRNFDGRAYLRPLSLRPSYPLESCLRINVKSWIGGGASGHAHRGILYIGSDDKRCEDVVVKFGRDDHSRQSMRHESKVYEYLAQAKVKSVPHFYGLFEDIENKDSPYILITSYAGESLAVSWKRGRAMIPKSQHPTYLRSLAEIHAAGIHHRDLRAPNVVIDKDGKVTLIDFDIARLYVTGRQRKHERKRMLNLLNGKSVDYDRTSFRDGFHCDDCSPGICHEASGWDSEEEEVVRARSEPPHIKNYKSLYLLN</sequence>
<keyword evidence="1" id="KW-0547">Nucleotide-binding</keyword>
<dbReference type="Gene3D" id="1.10.510.10">
    <property type="entry name" value="Transferase(Phosphotransferase) domain 1"/>
    <property type="match status" value="1"/>
</dbReference>
<feature type="compositionally biased region" description="Basic and acidic residues" evidence="2">
    <location>
        <begin position="416"/>
        <end position="426"/>
    </location>
</feature>
<dbReference type="SUPFAM" id="SSF56112">
    <property type="entry name" value="Protein kinase-like (PK-like)"/>
    <property type="match status" value="1"/>
</dbReference>
<feature type="domain" description="Protein kinase" evidence="3">
    <location>
        <begin position="508"/>
        <end position="735"/>
    </location>
</feature>
<comment type="caution">
    <text evidence="4">The sequence shown here is derived from an EMBL/GenBank/DDBJ whole genome shotgun (WGS) entry which is preliminary data.</text>
</comment>
<dbReference type="Pfam" id="PF00069">
    <property type="entry name" value="Pkinase"/>
    <property type="match status" value="1"/>
</dbReference>
<keyword evidence="5" id="KW-1185">Reference proteome</keyword>
<evidence type="ECO:0000256" key="2">
    <source>
        <dbReference type="SAM" id="MobiDB-lite"/>
    </source>
</evidence>
<dbReference type="InterPro" id="IPR000719">
    <property type="entry name" value="Prot_kinase_dom"/>
</dbReference>
<evidence type="ECO:0000313" key="5">
    <source>
        <dbReference type="Proteomes" id="UP001150217"/>
    </source>
</evidence>
<dbReference type="PANTHER" id="PTHR37171:SF1">
    <property type="entry name" value="SERINE_THREONINE-PROTEIN KINASE YRZF-RELATED"/>
    <property type="match status" value="1"/>
</dbReference>
<dbReference type="EMBL" id="JANVFT010000054">
    <property type="protein sequence ID" value="KAJ4484431.1"/>
    <property type="molecule type" value="Genomic_DNA"/>
</dbReference>
<dbReference type="Proteomes" id="UP001150217">
    <property type="component" value="Unassembled WGS sequence"/>
</dbReference>
<protein>
    <recommendedName>
        <fullName evidence="3">Protein kinase domain-containing protein</fullName>
    </recommendedName>
</protein>
<organism evidence="4 5">
    <name type="scientific">Lentinula lateritia</name>
    <dbReference type="NCBI Taxonomy" id="40482"/>
    <lineage>
        <taxon>Eukaryota</taxon>
        <taxon>Fungi</taxon>
        <taxon>Dikarya</taxon>
        <taxon>Basidiomycota</taxon>
        <taxon>Agaricomycotina</taxon>
        <taxon>Agaricomycetes</taxon>
        <taxon>Agaricomycetidae</taxon>
        <taxon>Agaricales</taxon>
        <taxon>Marasmiineae</taxon>
        <taxon>Omphalotaceae</taxon>
        <taxon>Lentinula</taxon>
    </lineage>
</organism>
<evidence type="ECO:0000313" key="4">
    <source>
        <dbReference type="EMBL" id="KAJ4484431.1"/>
    </source>
</evidence>
<accession>A0ABQ8VAG1</accession>
<gene>
    <name evidence="4" type="ORF">C8R41DRAFT_903927</name>
</gene>
<reference evidence="4" key="1">
    <citation type="submission" date="2022-08" db="EMBL/GenBank/DDBJ databases">
        <title>A Global Phylogenomic Analysis of the Shiitake Genus Lentinula.</title>
        <authorList>
            <consortium name="DOE Joint Genome Institute"/>
            <person name="Sierra-Patev S."/>
            <person name="Min B."/>
            <person name="Naranjo-Ortiz M."/>
            <person name="Looney B."/>
            <person name="Konkel Z."/>
            <person name="Slot J.C."/>
            <person name="Sakamoto Y."/>
            <person name="Steenwyk J.L."/>
            <person name="Rokas A."/>
            <person name="Carro J."/>
            <person name="Camarero S."/>
            <person name="Ferreira P."/>
            <person name="Molpeceres G."/>
            <person name="Ruiz-Duenas F.J."/>
            <person name="Serrano A."/>
            <person name="Henrissat B."/>
            <person name="Drula E."/>
            <person name="Hughes K.W."/>
            <person name="Mata J.L."/>
            <person name="Ishikawa N.K."/>
            <person name="Vargas-Isla R."/>
            <person name="Ushijima S."/>
            <person name="Smith C.A."/>
            <person name="Ahrendt S."/>
            <person name="Andreopoulos W."/>
            <person name="He G."/>
            <person name="Labutti K."/>
            <person name="Lipzen A."/>
            <person name="Ng V."/>
            <person name="Riley R."/>
            <person name="Sandor L."/>
            <person name="Barry K."/>
            <person name="Martinez A.T."/>
            <person name="Xiao Y."/>
            <person name="Gibbons J.G."/>
            <person name="Terashima K."/>
            <person name="Grigoriev I.V."/>
            <person name="Hibbett D.S."/>
        </authorList>
    </citation>
    <scope>NUCLEOTIDE SEQUENCE</scope>
    <source>
        <strain evidence="4">RHP3577 ss4</strain>
    </source>
</reference>
<evidence type="ECO:0000256" key="1">
    <source>
        <dbReference type="PROSITE-ProRule" id="PRU10141"/>
    </source>
</evidence>
<dbReference type="InterPro" id="IPR052396">
    <property type="entry name" value="Meiotic_Drive_Suppr_Kinase"/>
</dbReference>
<dbReference type="InterPro" id="IPR017441">
    <property type="entry name" value="Protein_kinase_ATP_BS"/>
</dbReference>
<dbReference type="PROSITE" id="PS00107">
    <property type="entry name" value="PROTEIN_KINASE_ATP"/>
    <property type="match status" value="1"/>
</dbReference>
<proteinExistence type="predicted"/>